<dbReference type="InterPro" id="IPR010559">
    <property type="entry name" value="Sig_transdc_His_kin_internal"/>
</dbReference>
<dbReference type="EMBL" id="JBHUMM010000045">
    <property type="protein sequence ID" value="MFD2673629.1"/>
    <property type="molecule type" value="Genomic_DNA"/>
</dbReference>
<evidence type="ECO:0000256" key="3">
    <source>
        <dbReference type="ARBA" id="ARBA00022553"/>
    </source>
</evidence>
<dbReference type="SUPFAM" id="SSF158472">
    <property type="entry name" value="HAMP domain-like"/>
    <property type="match status" value="1"/>
</dbReference>
<evidence type="ECO:0000256" key="1">
    <source>
        <dbReference type="ARBA" id="ARBA00004651"/>
    </source>
</evidence>
<dbReference type="PANTHER" id="PTHR34220">
    <property type="entry name" value="SENSOR HISTIDINE KINASE YPDA"/>
    <property type="match status" value="1"/>
</dbReference>
<dbReference type="InterPro" id="IPR050640">
    <property type="entry name" value="Bact_2-comp_sensor_kinase"/>
</dbReference>
<feature type="domain" description="HAMP" evidence="8">
    <location>
        <begin position="326"/>
        <end position="378"/>
    </location>
</feature>
<organism evidence="9 10">
    <name type="scientific">Marinicrinis sediminis</name>
    <dbReference type="NCBI Taxonomy" id="1652465"/>
    <lineage>
        <taxon>Bacteria</taxon>
        <taxon>Bacillati</taxon>
        <taxon>Bacillota</taxon>
        <taxon>Bacilli</taxon>
        <taxon>Bacillales</taxon>
        <taxon>Paenibacillaceae</taxon>
    </lineage>
</organism>
<evidence type="ECO:0000256" key="7">
    <source>
        <dbReference type="SAM" id="Phobius"/>
    </source>
</evidence>
<dbReference type="RefSeq" id="WP_379931214.1">
    <property type="nucleotide sequence ID" value="NZ_JBHUMM010000045.1"/>
</dbReference>
<dbReference type="Pfam" id="PF06580">
    <property type="entry name" value="His_kinase"/>
    <property type="match status" value="1"/>
</dbReference>
<reference evidence="10" key="1">
    <citation type="journal article" date="2019" name="Int. J. Syst. Evol. Microbiol.">
        <title>The Global Catalogue of Microorganisms (GCM) 10K type strain sequencing project: providing services to taxonomists for standard genome sequencing and annotation.</title>
        <authorList>
            <consortium name="The Broad Institute Genomics Platform"/>
            <consortium name="The Broad Institute Genome Sequencing Center for Infectious Disease"/>
            <person name="Wu L."/>
            <person name="Ma J."/>
        </authorList>
    </citation>
    <scope>NUCLEOTIDE SEQUENCE [LARGE SCALE GENOMIC DNA]</scope>
    <source>
        <strain evidence="10">KCTC 33676</strain>
    </source>
</reference>
<dbReference type="CDD" id="cd06225">
    <property type="entry name" value="HAMP"/>
    <property type="match status" value="1"/>
</dbReference>
<dbReference type="PANTHER" id="PTHR34220:SF7">
    <property type="entry name" value="SENSOR HISTIDINE KINASE YPDA"/>
    <property type="match status" value="1"/>
</dbReference>
<dbReference type="InterPro" id="IPR036890">
    <property type="entry name" value="HATPase_C_sf"/>
</dbReference>
<dbReference type="InterPro" id="IPR003660">
    <property type="entry name" value="HAMP_dom"/>
</dbReference>
<evidence type="ECO:0000259" key="8">
    <source>
        <dbReference type="PROSITE" id="PS50885"/>
    </source>
</evidence>
<dbReference type="SMART" id="SM00304">
    <property type="entry name" value="HAMP"/>
    <property type="match status" value="1"/>
</dbReference>
<comment type="subcellular location">
    <subcellularLocation>
        <location evidence="1">Cell membrane</location>
        <topology evidence="1">Multi-pass membrane protein</topology>
    </subcellularLocation>
</comment>
<evidence type="ECO:0000256" key="2">
    <source>
        <dbReference type="ARBA" id="ARBA00022475"/>
    </source>
</evidence>
<keyword evidence="5 9" id="KW-0418">Kinase</keyword>
<dbReference type="GO" id="GO:0004673">
    <property type="term" value="F:protein histidine kinase activity"/>
    <property type="evidence" value="ECO:0007669"/>
    <property type="project" value="UniProtKB-EC"/>
</dbReference>
<dbReference type="Gene3D" id="6.10.340.10">
    <property type="match status" value="1"/>
</dbReference>
<dbReference type="EC" id="2.7.13.3" evidence="9"/>
<sequence length="607" mass="70422">MPEFMRKSIRLKMIALLLMITIIPFGSSIVWTYHHTKESMKDTSIQENLNLIYQGKTNLENYMDNMNRLTLSIYHNSRLMNIMKTSTSEEYASFDEIRNMLASFSHFNDHVEQVVFYIESRKQAFSTSKTYHMNARDMNPDQYAVYSEAKEQPGHMLIESNHLLHTYGLTEYEYHSNTVVFSIHRAIFDYPDRTFLGYLSIDLDTRQIAKMTKKLFNPGQEQFYLVDVDDDVLISSSSATGGDPSKWAKAVGWQEASSGYLDWEDEDFQGVIVYDRLAQELGGWTLIKMIPYDFLYEDARAVVLMNIAIGSLVLLLVVLATLFVSFKITNPIRILSGQMEEVKQGDLQMRFKSFGDDEIGRLGRTFQSMVETINDYINREYRWKLQNKTNQLKVLQSQINPHFLHNTLQSIGTLALQNNMKPIHRLLRSLSEIMRYSMNAEEDIVTIQKEVHHIQAYLKLQKQRFGDRFSYELDMDAADPYLMEALIPKMTLQPLVENYFKHGLDQTSDGGMLWIRVKGQKDRIHIEIEDNGAHVDDAHIEKLRIWLAEDDLKFERPEDSGIGLINVYRRLKLFYDHHAEFHIGRGQADGFKVSVSLPVTTREGDAS</sequence>
<keyword evidence="3" id="KW-0597">Phosphoprotein</keyword>
<dbReference type="Pfam" id="PF02518">
    <property type="entry name" value="HATPase_c"/>
    <property type="match status" value="1"/>
</dbReference>
<dbReference type="Pfam" id="PF00672">
    <property type="entry name" value="HAMP"/>
    <property type="match status" value="1"/>
</dbReference>
<proteinExistence type="predicted"/>
<dbReference type="PROSITE" id="PS50885">
    <property type="entry name" value="HAMP"/>
    <property type="match status" value="1"/>
</dbReference>
<name>A0ABW5RGG6_9BACL</name>
<evidence type="ECO:0000313" key="10">
    <source>
        <dbReference type="Proteomes" id="UP001597497"/>
    </source>
</evidence>
<evidence type="ECO:0000256" key="6">
    <source>
        <dbReference type="ARBA" id="ARBA00023136"/>
    </source>
</evidence>
<keyword evidence="2" id="KW-1003">Cell membrane</keyword>
<gene>
    <name evidence="9" type="ORF">ACFSUC_18930</name>
</gene>
<dbReference type="InterPro" id="IPR003594">
    <property type="entry name" value="HATPase_dom"/>
</dbReference>
<evidence type="ECO:0000256" key="5">
    <source>
        <dbReference type="ARBA" id="ARBA00022777"/>
    </source>
</evidence>
<evidence type="ECO:0000256" key="4">
    <source>
        <dbReference type="ARBA" id="ARBA00022679"/>
    </source>
</evidence>
<evidence type="ECO:0000313" key="9">
    <source>
        <dbReference type="EMBL" id="MFD2673629.1"/>
    </source>
</evidence>
<keyword evidence="7" id="KW-0812">Transmembrane</keyword>
<keyword evidence="4 9" id="KW-0808">Transferase</keyword>
<keyword evidence="10" id="KW-1185">Reference proteome</keyword>
<dbReference type="SUPFAM" id="SSF55874">
    <property type="entry name" value="ATPase domain of HSP90 chaperone/DNA topoisomerase II/histidine kinase"/>
    <property type="match status" value="1"/>
</dbReference>
<dbReference type="Gene3D" id="3.30.565.10">
    <property type="entry name" value="Histidine kinase-like ATPase, C-terminal domain"/>
    <property type="match status" value="1"/>
</dbReference>
<keyword evidence="6 7" id="KW-0472">Membrane</keyword>
<feature type="transmembrane region" description="Helical" evidence="7">
    <location>
        <begin position="303"/>
        <end position="326"/>
    </location>
</feature>
<protein>
    <submittedName>
        <fullName evidence="9">Sensor histidine kinase</fullName>
        <ecNumber evidence="9">2.7.13.3</ecNumber>
    </submittedName>
</protein>
<keyword evidence="7" id="KW-1133">Transmembrane helix</keyword>
<dbReference type="Proteomes" id="UP001597497">
    <property type="component" value="Unassembled WGS sequence"/>
</dbReference>
<comment type="caution">
    <text evidence="9">The sequence shown here is derived from an EMBL/GenBank/DDBJ whole genome shotgun (WGS) entry which is preliminary data.</text>
</comment>
<accession>A0ABW5RGG6</accession>